<comment type="caution">
    <text evidence="3">The sequence shown here is derived from an EMBL/GenBank/DDBJ whole genome shotgun (WGS) entry which is preliminary data.</text>
</comment>
<feature type="domain" description="Superoxide dismutase copper/zinc binding" evidence="2">
    <location>
        <begin position="2"/>
        <end position="80"/>
    </location>
</feature>
<dbReference type="OrthoDB" id="9792957at2"/>
<dbReference type="AlphaFoldDB" id="A0A372LDV4"/>
<dbReference type="RefSeq" id="WP_117328239.1">
    <property type="nucleotide sequence ID" value="NZ_QVTE01000056.1"/>
</dbReference>
<dbReference type="Gene3D" id="2.60.40.200">
    <property type="entry name" value="Superoxide dismutase, copper/zinc binding domain"/>
    <property type="match status" value="1"/>
</dbReference>
<dbReference type="InterPro" id="IPR001424">
    <property type="entry name" value="SOD_Cu_Zn_dom"/>
</dbReference>
<dbReference type="EMBL" id="QVTE01000056">
    <property type="protein sequence ID" value="RFU64389.1"/>
    <property type="molecule type" value="Genomic_DNA"/>
</dbReference>
<protein>
    <submittedName>
        <fullName evidence="3">Superoxide dismutase family protein</fullName>
    </submittedName>
</protein>
<evidence type="ECO:0000313" key="4">
    <source>
        <dbReference type="Proteomes" id="UP000264541"/>
    </source>
</evidence>
<gene>
    <name evidence="3" type="ORF">D0469_18630</name>
</gene>
<evidence type="ECO:0000313" key="3">
    <source>
        <dbReference type="EMBL" id="RFU64389.1"/>
    </source>
</evidence>
<dbReference type="SUPFAM" id="SSF49329">
    <property type="entry name" value="Cu,Zn superoxide dismutase-like"/>
    <property type="match status" value="1"/>
</dbReference>
<dbReference type="GO" id="GO:0006801">
    <property type="term" value="P:superoxide metabolic process"/>
    <property type="evidence" value="ECO:0007669"/>
    <property type="project" value="InterPro"/>
</dbReference>
<name>A0A372LDV4_9BACI</name>
<dbReference type="InterPro" id="IPR036423">
    <property type="entry name" value="SOD-like_Cu/Zn_dom_sf"/>
</dbReference>
<reference evidence="3 4" key="1">
    <citation type="submission" date="2018-08" db="EMBL/GenBank/DDBJ databases">
        <title>Bacillus chawlae sp. nov., Bacillus glennii sp. nov., and Bacillus saganii sp. nov. Isolated from the Vehicle Assembly Building at Kennedy Space Center where the Viking Spacecraft were Assembled.</title>
        <authorList>
            <person name="Seuylemezian A."/>
            <person name="Vaishampayan P."/>
        </authorList>
    </citation>
    <scope>NUCLEOTIDE SEQUENCE [LARGE SCALE GENOMIC DNA]</scope>
    <source>
        <strain evidence="3 4">V47-23a</strain>
    </source>
</reference>
<dbReference type="Proteomes" id="UP000264541">
    <property type="component" value="Unassembled WGS sequence"/>
</dbReference>
<accession>A0A372LDV4</accession>
<dbReference type="Pfam" id="PF00080">
    <property type="entry name" value="Sod_Cu"/>
    <property type="match status" value="1"/>
</dbReference>
<comment type="similarity">
    <text evidence="1">Belongs to the Cu-Zn superoxide dismutase family.</text>
</comment>
<evidence type="ECO:0000259" key="2">
    <source>
        <dbReference type="Pfam" id="PF00080"/>
    </source>
</evidence>
<organism evidence="3 4">
    <name type="scientific">Peribacillus saganii</name>
    <dbReference type="NCBI Taxonomy" id="2303992"/>
    <lineage>
        <taxon>Bacteria</taxon>
        <taxon>Bacillati</taxon>
        <taxon>Bacillota</taxon>
        <taxon>Bacilli</taxon>
        <taxon>Bacillales</taxon>
        <taxon>Bacillaceae</taxon>
        <taxon>Peribacillus</taxon>
    </lineage>
</organism>
<sequence>MAHGFHLHETGVCEPDAPDGQFATAGCHFNPAGEKHGDHSGDMPLLYVNPDGTAEFSAAFNRFTIVQLMENKLAVMIHKNRITSEIYLFD</sequence>
<proteinExistence type="inferred from homology"/>
<dbReference type="GO" id="GO:0046872">
    <property type="term" value="F:metal ion binding"/>
    <property type="evidence" value="ECO:0007669"/>
    <property type="project" value="InterPro"/>
</dbReference>
<evidence type="ECO:0000256" key="1">
    <source>
        <dbReference type="ARBA" id="ARBA00010457"/>
    </source>
</evidence>
<keyword evidence="4" id="KW-1185">Reference proteome</keyword>